<feature type="compositionally biased region" description="Basic and acidic residues" evidence="1">
    <location>
        <begin position="1"/>
        <end position="18"/>
    </location>
</feature>
<dbReference type="PROSITE" id="PS50011">
    <property type="entry name" value="PROTEIN_KINASE_DOM"/>
    <property type="match status" value="1"/>
</dbReference>
<dbReference type="Proteomes" id="UP000476176">
    <property type="component" value="Unassembled WGS sequence"/>
</dbReference>
<comment type="caution">
    <text evidence="3">The sequence shown here is derived from an EMBL/GenBank/DDBJ whole genome shotgun (WGS) entry which is preliminary data.</text>
</comment>
<dbReference type="EMBL" id="QXGC01007301">
    <property type="protein sequence ID" value="KAE9160629.1"/>
    <property type="molecule type" value="Genomic_DNA"/>
</dbReference>
<dbReference type="InterPro" id="IPR000719">
    <property type="entry name" value="Prot_kinase_dom"/>
</dbReference>
<dbReference type="InterPro" id="IPR051681">
    <property type="entry name" value="Ser/Thr_Kinases-Pseudokinases"/>
</dbReference>
<evidence type="ECO:0000259" key="2">
    <source>
        <dbReference type="PROSITE" id="PS50011"/>
    </source>
</evidence>
<evidence type="ECO:0000313" key="7">
    <source>
        <dbReference type="Proteomes" id="UP000476176"/>
    </source>
</evidence>
<protein>
    <recommendedName>
        <fullName evidence="2">Protein kinase domain-containing protein</fullName>
    </recommendedName>
</protein>
<accession>A0A6A3GGN0</accession>
<dbReference type="EMBL" id="QXFX01008201">
    <property type="protein sequence ID" value="KAE9055923.1"/>
    <property type="molecule type" value="Genomic_DNA"/>
</dbReference>
<evidence type="ECO:0000313" key="6">
    <source>
        <dbReference type="Proteomes" id="UP000460718"/>
    </source>
</evidence>
<evidence type="ECO:0000313" key="4">
    <source>
        <dbReference type="EMBL" id="KAE9055923.1"/>
    </source>
</evidence>
<dbReference type="GO" id="GO:0004674">
    <property type="term" value="F:protein serine/threonine kinase activity"/>
    <property type="evidence" value="ECO:0007669"/>
    <property type="project" value="TreeGrafter"/>
</dbReference>
<dbReference type="Pfam" id="PF07714">
    <property type="entry name" value="PK_Tyr_Ser-Thr"/>
    <property type="match status" value="1"/>
</dbReference>
<dbReference type="InterPro" id="IPR011009">
    <property type="entry name" value="Kinase-like_dom_sf"/>
</dbReference>
<evidence type="ECO:0000313" key="8">
    <source>
        <dbReference type="Proteomes" id="UP000488956"/>
    </source>
</evidence>
<dbReference type="Proteomes" id="UP000460718">
    <property type="component" value="Unassembled WGS sequence"/>
</dbReference>
<organism evidence="3 6">
    <name type="scientific">Phytophthora fragariae</name>
    <dbReference type="NCBI Taxonomy" id="53985"/>
    <lineage>
        <taxon>Eukaryota</taxon>
        <taxon>Sar</taxon>
        <taxon>Stramenopiles</taxon>
        <taxon>Oomycota</taxon>
        <taxon>Peronosporomycetes</taxon>
        <taxon>Peronosporales</taxon>
        <taxon>Peronosporaceae</taxon>
        <taxon>Phytophthora</taxon>
    </lineage>
</organism>
<sequence>MAKLRQYEEEDMKRKQGDDYDDYSDCDEDGDSSAQTLTNSIEQQLVYAASEVFGNNFETELVEYEPKNWNISAIPSIHLKTPSVTWRKCQWALDHESIVEANADEINHGGFASVWLGKWFGAPVALKRLSKRDQGQSLREEANLWFRVRHPHIVGLFGACCTGSHMFVCDLVEGGRLDQFSRGEPTPDPVVIWGLLHEAAVGLQGLHSFGIVPADLKCDSIQRV</sequence>
<evidence type="ECO:0000313" key="5">
    <source>
        <dbReference type="EMBL" id="KAE9160629.1"/>
    </source>
</evidence>
<evidence type="ECO:0000313" key="3">
    <source>
        <dbReference type="EMBL" id="KAE8955596.1"/>
    </source>
</evidence>
<gene>
    <name evidence="5" type="ORF">PF004_g31112</name>
    <name evidence="4" type="ORF">PF010_g31962</name>
    <name evidence="3" type="ORF">PF011_g31746</name>
</gene>
<proteinExistence type="predicted"/>
<dbReference type="Gene3D" id="1.10.510.10">
    <property type="entry name" value="Transferase(Phosphotransferase) domain 1"/>
    <property type="match status" value="1"/>
</dbReference>
<feature type="compositionally biased region" description="Acidic residues" evidence="1">
    <location>
        <begin position="19"/>
        <end position="31"/>
    </location>
</feature>
<name>A0A6A3GGN0_9STRA</name>
<feature type="region of interest" description="Disordered" evidence="1">
    <location>
        <begin position="1"/>
        <end position="34"/>
    </location>
</feature>
<dbReference type="PANTHER" id="PTHR44329">
    <property type="entry name" value="SERINE/THREONINE-PROTEIN KINASE TNNI3K-RELATED"/>
    <property type="match status" value="1"/>
</dbReference>
<dbReference type="EMBL" id="QXFW01008291">
    <property type="protein sequence ID" value="KAE8955596.1"/>
    <property type="molecule type" value="Genomic_DNA"/>
</dbReference>
<dbReference type="GO" id="GO:0005524">
    <property type="term" value="F:ATP binding"/>
    <property type="evidence" value="ECO:0007669"/>
    <property type="project" value="InterPro"/>
</dbReference>
<dbReference type="SUPFAM" id="SSF56112">
    <property type="entry name" value="Protein kinase-like (PK-like)"/>
    <property type="match status" value="1"/>
</dbReference>
<feature type="domain" description="Protein kinase" evidence="2">
    <location>
        <begin position="100"/>
        <end position="224"/>
    </location>
</feature>
<dbReference type="PANTHER" id="PTHR44329:SF214">
    <property type="entry name" value="PROTEIN KINASE DOMAIN-CONTAINING PROTEIN"/>
    <property type="match status" value="1"/>
</dbReference>
<reference evidence="6 7" key="1">
    <citation type="submission" date="2018-09" db="EMBL/GenBank/DDBJ databases">
        <title>Genomic investigation of the strawberry pathogen Phytophthora fragariae indicates pathogenicity is determined by transcriptional variation in three key races.</title>
        <authorList>
            <person name="Adams T.M."/>
            <person name="Armitage A.D."/>
            <person name="Sobczyk M.K."/>
            <person name="Bates H.J."/>
            <person name="Dunwell J.M."/>
            <person name="Nellist C.F."/>
            <person name="Harrison R.J."/>
        </authorList>
    </citation>
    <scope>NUCLEOTIDE SEQUENCE [LARGE SCALE GENOMIC DNA]</scope>
    <source>
        <strain evidence="5 7">BC-23</strain>
        <strain evidence="4 8">ONT-3</strain>
        <strain evidence="3 6">SCRP245</strain>
    </source>
</reference>
<dbReference type="AlphaFoldDB" id="A0A6A3GGN0"/>
<evidence type="ECO:0000256" key="1">
    <source>
        <dbReference type="SAM" id="MobiDB-lite"/>
    </source>
</evidence>
<dbReference type="Proteomes" id="UP000488956">
    <property type="component" value="Unassembled WGS sequence"/>
</dbReference>
<dbReference type="InterPro" id="IPR001245">
    <property type="entry name" value="Ser-Thr/Tyr_kinase_cat_dom"/>
</dbReference>